<dbReference type="SUPFAM" id="SSF47188">
    <property type="entry name" value="Hemerythrin-like"/>
    <property type="match status" value="1"/>
</dbReference>
<comment type="similarity">
    <text evidence="1">Belongs to the hemerythrin family.</text>
</comment>
<keyword evidence="3" id="KW-0408">Iron</keyword>
<dbReference type="GO" id="GO:0046872">
    <property type="term" value="F:metal ion binding"/>
    <property type="evidence" value="ECO:0007669"/>
    <property type="project" value="UniProtKB-KW"/>
</dbReference>
<evidence type="ECO:0000256" key="3">
    <source>
        <dbReference type="ARBA" id="ARBA00023004"/>
    </source>
</evidence>
<dbReference type="EMBL" id="HBGU01053407">
    <property type="protein sequence ID" value="CAD9500967.1"/>
    <property type="molecule type" value="Transcribed_RNA"/>
</dbReference>
<dbReference type="Pfam" id="PF01814">
    <property type="entry name" value="Hemerythrin"/>
    <property type="match status" value="1"/>
</dbReference>
<evidence type="ECO:0000256" key="1">
    <source>
        <dbReference type="ARBA" id="ARBA00010587"/>
    </source>
</evidence>
<sequence>MDAWAASYGSSVAFICVSCAGPQLATQFGNELMLKNCYNTWADEDDMPSWGQLGCNGLIVIDGADSVVCQASPAYLEVKNAAFRHVETLLDALLRSKPAPKMMSGRVDPSIGGHCAEVRFGADNIDVVEEVLIVTGLSSRPELNGKRARVLSSGANGRVAVEIDGEVAPLSIKRQNLTAVADGEASSGVASNTVVDPQSINVPSVKVAVLDEEHEKCERKLGLLDRLTTPPGVSSKRGQIDGALRGLLSAYEEHFAHEETLLDKHLYAGIEHEASGFSADKGSRTSHFADHKAMLDSVSKLLEDVSSVSQSDVLKLATDFQRHATAYDGSYADRLSVAMANATPVDVA</sequence>
<evidence type="ECO:0000256" key="2">
    <source>
        <dbReference type="ARBA" id="ARBA00022723"/>
    </source>
</evidence>
<reference evidence="5" key="1">
    <citation type="submission" date="2021-01" db="EMBL/GenBank/DDBJ databases">
        <authorList>
            <person name="Corre E."/>
            <person name="Pelletier E."/>
            <person name="Niang G."/>
            <person name="Scheremetjew M."/>
            <person name="Finn R."/>
            <person name="Kale V."/>
            <person name="Holt S."/>
            <person name="Cochrane G."/>
            <person name="Meng A."/>
            <person name="Brown T."/>
            <person name="Cohen L."/>
        </authorList>
    </citation>
    <scope>NUCLEOTIDE SEQUENCE</scope>
    <source>
        <strain evidence="5">UTEX LB 985</strain>
    </source>
</reference>
<proteinExistence type="inferred from homology"/>
<organism evidence="5">
    <name type="scientific">Haptolina brevifila</name>
    <dbReference type="NCBI Taxonomy" id="156173"/>
    <lineage>
        <taxon>Eukaryota</taxon>
        <taxon>Haptista</taxon>
        <taxon>Haptophyta</taxon>
        <taxon>Prymnesiophyceae</taxon>
        <taxon>Prymnesiales</taxon>
        <taxon>Prymnesiaceae</taxon>
        <taxon>Haptolina</taxon>
    </lineage>
</organism>
<keyword evidence="2" id="KW-0479">Metal-binding</keyword>
<dbReference type="InterPro" id="IPR012312">
    <property type="entry name" value="Hemerythrin-like"/>
</dbReference>
<dbReference type="CDD" id="cd12107">
    <property type="entry name" value="Hemerythrin"/>
    <property type="match status" value="1"/>
</dbReference>
<dbReference type="AlphaFoldDB" id="A0A7S2MSZ7"/>
<gene>
    <name evidence="5" type="ORF">CBRE1094_LOCUS29186</name>
</gene>
<evidence type="ECO:0000313" key="5">
    <source>
        <dbReference type="EMBL" id="CAD9500967.1"/>
    </source>
</evidence>
<feature type="domain" description="Hemerythrin-like" evidence="4">
    <location>
        <begin position="207"/>
        <end position="326"/>
    </location>
</feature>
<dbReference type="Gene3D" id="1.20.120.50">
    <property type="entry name" value="Hemerythrin-like"/>
    <property type="match status" value="1"/>
</dbReference>
<dbReference type="InterPro" id="IPR012827">
    <property type="entry name" value="Hemerythrin_metal-bd"/>
</dbReference>
<dbReference type="InterPro" id="IPR035938">
    <property type="entry name" value="Hemerythrin-like_sf"/>
</dbReference>
<accession>A0A7S2MSZ7</accession>
<protein>
    <recommendedName>
        <fullName evidence="4">Hemerythrin-like domain-containing protein</fullName>
    </recommendedName>
</protein>
<name>A0A7S2MSZ7_9EUKA</name>
<evidence type="ECO:0000259" key="4">
    <source>
        <dbReference type="Pfam" id="PF01814"/>
    </source>
</evidence>